<accession>A0ACC2IHL3</accession>
<keyword evidence="2" id="KW-1185">Reference proteome</keyword>
<sequence>MELNVDDIMFHSTEFANEEQQPTIQYANGWTQNLSYTGFSAQQPNLWFATDSAYQQQPQQPYLSLPTPSPFVVSPRTSSDASVFSQWQERSSMASTSSSWSLVSERPYSQSSLRSSTEPQMPVQPPSHAASLVEGSVKLTSSMSRKKSSQRLATPERDAESHAIGVHLVKNHSLRSMIGSGMKRHIKNGALCFGATYAVRFTFWKKTFSTTMRPVTTARLVNGTTIWRQQNRTAGLVLAGVAAFAHISAPTGESDVTILHTILRKMRPAIQVEWFKILHSQPQLRAEFGWNQRNTGRVEGYPENNATPHLQDLLEHYRENDDAVALARLAFHKIAFPSNPPQAPRKDYKDHHTATLQSLMDDQVSWNQLMSTIPEDDISPTDVCHLDFTISHGAFSGNTNVYY</sequence>
<dbReference type="Proteomes" id="UP001153331">
    <property type="component" value="Unassembled WGS sequence"/>
</dbReference>
<organism evidence="1 2">
    <name type="scientific">Boeremia exigua</name>
    <dbReference type="NCBI Taxonomy" id="749465"/>
    <lineage>
        <taxon>Eukaryota</taxon>
        <taxon>Fungi</taxon>
        <taxon>Dikarya</taxon>
        <taxon>Ascomycota</taxon>
        <taxon>Pezizomycotina</taxon>
        <taxon>Dothideomycetes</taxon>
        <taxon>Pleosporomycetidae</taxon>
        <taxon>Pleosporales</taxon>
        <taxon>Pleosporineae</taxon>
        <taxon>Didymellaceae</taxon>
        <taxon>Boeremia</taxon>
    </lineage>
</organism>
<dbReference type="EMBL" id="JAPHNI010000179">
    <property type="protein sequence ID" value="KAJ8114693.1"/>
    <property type="molecule type" value="Genomic_DNA"/>
</dbReference>
<name>A0ACC2IHL3_9PLEO</name>
<gene>
    <name evidence="1" type="ORF">OPT61_g3479</name>
</gene>
<reference evidence="1" key="1">
    <citation type="submission" date="2022-11" db="EMBL/GenBank/DDBJ databases">
        <title>Genome Sequence of Boeremia exigua.</title>
        <authorList>
            <person name="Buettner E."/>
        </authorList>
    </citation>
    <scope>NUCLEOTIDE SEQUENCE</scope>
    <source>
        <strain evidence="1">CU02</strain>
    </source>
</reference>
<protein>
    <submittedName>
        <fullName evidence="1">Uncharacterized protein</fullName>
    </submittedName>
</protein>
<evidence type="ECO:0000313" key="2">
    <source>
        <dbReference type="Proteomes" id="UP001153331"/>
    </source>
</evidence>
<comment type="caution">
    <text evidence="1">The sequence shown here is derived from an EMBL/GenBank/DDBJ whole genome shotgun (WGS) entry which is preliminary data.</text>
</comment>
<evidence type="ECO:0000313" key="1">
    <source>
        <dbReference type="EMBL" id="KAJ8114693.1"/>
    </source>
</evidence>
<proteinExistence type="predicted"/>